<feature type="transmembrane region" description="Helical" evidence="2">
    <location>
        <begin position="7"/>
        <end position="28"/>
    </location>
</feature>
<keyword evidence="2" id="KW-0472">Membrane</keyword>
<dbReference type="Proteomes" id="UP000018439">
    <property type="component" value="Chromosome"/>
</dbReference>
<keyword evidence="1" id="KW-0175">Coiled coil</keyword>
<name>F3ZPL7_9BACE</name>
<evidence type="ECO:0000256" key="1">
    <source>
        <dbReference type="SAM" id="Coils"/>
    </source>
</evidence>
<protein>
    <submittedName>
        <fullName evidence="3">Uncharacterized protein</fullName>
    </submittedName>
</protein>
<dbReference type="AlphaFoldDB" id="F3ZPL7"/>
<reference evidence="3 4" key="1">
    <citation type="journal article" date="2011" name="Stand. Genomic Sci.">
        <title>Non-contiguous finished genome sequence of Bacteroides coprosuis type strain (PC139).</title>
        <authorList>
            <person name="Land M."/>
            <person name="Held B."/>
            <person name="Gronow S."/>
            <person name="Abt B."/>
            <person name="Lucas S."/>
            <person name="Del Rio T.G."/>
            <person name="Nolan M."/>
            <person name="Tice H."/>
            <person name="Cheng J.F."/>
            <person name="Pitluck S."/>
            <person name="Liolios K."/>
            <person name="Pagani I."/>
            <person name="Ivanova N."/>
            <person name="Mavromatis K."/>
            <person name="Mikhailova N."/>
            <person name="Pati A."/>
            <person name="Tapia R."/>
            <person name="Han C."/>
            <person name="Goodwin L."/>
            <person name="Chen A."/>
            <person name="Palaniappan K."/>
            <person name="Hauser L."/>
            <person name="Brambilla E.M."/>
            <person name="Rohde M."/>
            <person name="Goker M."/>
            <person name="Detter J.C."/>
            <person name="Woyke T."/>
            <person name="Bristow J."/>
            <person name="Eisen J.A."/>
            <person name="Markowitz V."/>
            <person name="Hugenholtz P."/>
            <person name="Kyrpides N.C."/>
            <person name="Klenk H.P."/>
            <person name="Lapidus A."/>
        </authorList>
    </citation>
    <scope>NUCLEOTIDE SEQUENCE [LARGE SCALE GENOMIC DNA]</scope>
    <source>
        <strain evidence="3 4">DSM 18011</strain>
    </source>
</reference>
<keyword evidence="4" id="KW-1185">Reference proteome</keyword>
<sequence>MKKSPKTLIILIAILSIIMLAFIFLFVFEKKTNIELVESFELEKEDLENEYTSFAKQYDELQLTVSNDSLAELLEKEQTKTQRLLEELRTVKSSNALEIRRLKKELSTLRKVMVSYINQIDSLNRLTQQQKEIIAEVTKKYDTATRQVSSLSQEKKKLNQRVSLAAQLDVTNLWMEAKNRRGKEAKKMKDATKFHIGFTIVKNITAETGDRTLYVRITKPDQTVLTKDQSLTFKYENRELPYSIKKYIEYDGEEQKIVVYWDIEEFLYPGSYRVDIFADGTLIGSSSFNFDK</sequence>
<dbReference type="EMBL" id="CM001167">
    <property type="protein sequence ID" value="EGJ70376.1"/>
    <property type="molecule type" value="Genomic_DNA"/>
</dbReference>
<dbReference type="OrthoDB" id="1115172at2"/>
<gene>
    <name evidence="3" type="ORF">Bcop_0157</name>
</gene>
<organism evidence="3 4">
    <name type="scientific">Bacteroides coprosuis DSM 18011</name>
    <dbReference type="NCBI Taxonomy" id="679937"/>
    <lineage>
        <taxon>Bacteria</taxon>
        <taxon>Pseudomonadati</taxon>
        <taxon>Bacteroidota</taxon>
        <taxon>Bacteroidia</taxon>
        <taxon>Bacteroidales</taxon>
        <taxon>Bacteroidaceae</taxon>
        <taxon>Bacteroides</taxon>
    </lineage>
</organism>
<feature type="coiled-coil region" evidence="1">
    <location>
        <begin position="30"/>
        <end position="161"/>
    </location>
</feature>
<keyword evidence="2" id="KW-1133">Transmembrane helix</keyword>
<keyword evidence="2" id="KW-0812">Transmembrane</keyword>
<proteinExistence type="predicted"/>
<dbReference type="eggNOG" id="COG4372">
    <property type="taxonomic scope" value="Bacteria"/>
</dbReference>
<dbReference type="HOGENOM" id="CLU_081205_0_0_10"/>
<accession>F3ZPL7</accession>
<evidence type="ECO:0000313" key="3">
    <source>
        <dbReference type="EMBL" id="EGJ70376.1"/>
    </source>
</evidence>
<evidence type="ECO:0000313" key="4">
    <source>
        <dbReference type="Proteomes" id="UP000018439"/>
    </source>
</evidence>
<dbReference type="STRING" id="679937.Bcop_0157"/>
<evidence type="ECO:0000256" key="2">
    <source>
        <dbReference type="SAM" id="Phobius"/>
    </source>
</evidence>